<dbReference type="SUPFAM" id="SSF46689">
    <property type="entry name" value="Homeodomain-like"/>
    <property type="match status" value="2"/>
</dbReference>
<keyword evidence="3" id="KW-0804">Transcription</keyword>
<comment type="caution">
    <text evidence="5">The sequence shown here is derived from an EMBL/GenBank/DDBJ whole genome shotgun (WGS) entry which is preliminary data.</text>
</comment>
<dbReference type="InterPro" id="IPR009057">
    <property type="entry name" value="Homeodomain-like_sf"/>
</dbReference>
<dbReference type="InterPro" id="IPR018060">
    <property type="entry name" value="HTH_AraC"/>
</dbReference>
<dbReference type="InterPro" id="IPR020449">
    <property type="entry name" value="Tscrpt_reg_AraC-type_HTH"/>
</dbReference>
<name>A0A4S8PWT4_9HYPH</name>
<dbReference type="Pfam" id="PF12833">
    <property type="entry name" value="HTH_18"/>
    <property type="match status" value="1"/>
</dbReference>
<accession>A0A4S8PWT4</accession>
<evidence type="ECO:0000313" key="6">
    <source>
        <dbReference type="Proteomes" id="UP000307378"/>
    </source>
</evidence>
<proteinExistence type="predicted"/>
<feature type="domain" description="HTH araC/xylS-type" evidence="4">
    <location>
        <begin position="197"/>
        <end position="295"/>
    </location>
</feature>
<dbReference type="PROSITE" id="PS00041">
    <property type="entry name" value="HTH_ARAC_FAMILY_1"/>
    <property type="match status" value="1"/>
</dbReference>
<dbReference type="PANTHER" id="PTHR46796:SF14">
    <property type="entry name" value="TRANSCRIPTIONAL REGULATORY PROTEIN"/>
    <property type="match status" value="1"/>
</dbReference>
<keyword evidence="2" id="KW-0238">DNA-binding</keyword>
<dbReference type="InterPro" id="IPR018062">
    <property type="entry name" value="HTH_AraC-typ_CS"/>
</dbReference>
<dbReference type="GO" id="GO:0043565">
    <property type="term" value="F:sequence-specific DNA binding"/>
    <property type="evidence" value="ECO:0007669"/>
    <property type="project" value="InterPro"/>
</dbReference>
<dbReference type="InterPro" id="IPR050204">
    <property type="entry name" value="AraC_XylS_family_regulators"/>
</dbReference>
<evidence type="ECO:0000259" key="4">
    <source>
        <dbReference type="PROSITE" id="PS01124"/>
    </source>
</evidence>
<reference evidence="5 6" key="1">
    <citation type="submission" date="2019-04" db="EMBL/GenBank/DDBJ databases">
        <title>genome sequence of strain W3.</title>
        <authorList>
            <person name="Gao J."/>
            <person name="Sun J."/>
        </authorList>
    </citation>
    <scope>NUCLEOTIDE SEQUENCE [LARGE SCALE GENOMIC DNA]</scope>
    <source>
        <strain evidence="5 6">W3</strain>
    </source>
</reference>
<evidence type="ECO:0000256" key="3">
    <source>
        <dbReference type="ARBA" id="ARBA00023163"/>
    </source>
</evidence>
<dbReference type="Gene3D" id="1.10.10.60">
    <property type="entry name" value="Homeodomain-like"/>
    <property type="match status" value="2"/>
</dbReference>
<dbReference type="RefSeq" id="WP_136542038.1">
    <property type="nucleotide sequence ID" value="NZ_STGU01000008.1"/>
</dbReference>
<organism evidence="5 6">
    <name type="scientific">Rhizobium rosettiformans W3</name>
    <dbReference type="NCBI Taxonomy" id="538378"/>
    <lineage>
        <taxon>Bacteria</taxon>
        <taxon>Pseudomonadati</taxon>
        <taxon>Pseudomonadota</taxon>
        <taxon>Alphaproteobacteria</taxon>
        <taxon>Hyphomicrobiales</taxon>
        <taxon>Rhizobiaceae</taxon>
        <taxon>Rhizobium/Agrobacterium group</taxon>
        <taxon>Rhizobium</taxon>
    </lineage>
</organism>
<dbReference type="AlphaFoldDB" id="A0A4S8PWT4"/>
<sequence length="299" mass="33350">MTYLHSMQSEIHGIRALSPARWRSLDGIVGVHWDAEGQAGASGYYLSPDPRIMLFFTDVSDQIKVADRAADLSRRDRGLCRAVYVPAGVPMWTRFTKPHRFSHLDLHLHQDRLMRFLSPAIGSSSARTALRKPIELPDPGPIAALASLVVDELSPEARHPAFAENLVGSIVTGMLAMTVETEETVAKTGRLTQAQMNRLTAHFSMNGEQRMTVSDMADLVGLSESWFATVFRETTGKTPLQWQLSRRIEAARELLDDEALSIAEIAAQFGFSDQAHFTKVFRQFTGDTPAAWRKRSDRL</sequence>
<dbReference type="PROSITE" id="PS01124">
    <property type="entry name" value="HTH_ARAC_FAMILY_2"/>
    <property type="match status" value="1"/>
</dbReference>
<evidence type="ECO:0000256" key="1">
    <source>
        <dbReference type="ARBA" id="ARBA00023015"/>
    </source>
</evidence>
<dbReference type="GO" id="GO:0003700">
    <property type="term" value="F:DNA-binding transcription factor activity"/>
    <property type="evidence" value="ECO:0007669"/>
    <property type="project" value="InterPro"/>
</dbReference>
<gene>
    <name evidence="5" type="ORF">FAA86_15510</name>
</gene>
<dbReference type="EMBL" id="STGU01000008">
    <property type="protein sequence ID" value="THV34505.1"/>
    <property type="molecule type" value="Genomic_DNA"/>
</dbReference>
<dbReference type="SMART" id="SM00342">
    <property type="entry name" value="HTH_ARAC"/>
    <property type="match status" value="1"/>
</dbReference>
<dbReference type="PANTHER" id="PTHR46796">
    <property type="entry name" value="HTH-TYPE TRANSCRIPTIONAL ACTIVATOR RHAS-RELATED"/>
    <property type="match status" value="1"/>
</dbReference>
<evidence type="ECO:0000256" key="2">
    <source>
        <dbReference type="ARBA" id="ARBA00023125"/>
    </source>
</evidence>
<protein>
    <submittedName>
        <fullName evidence="5">Helix-turn-helix transcriptional regulator</fullName>
    </submittedName>
</protein>
<keyword evidence="1" id="KW-0805">Transcription regulation</keyword>
<evidence type="ECO:0000313" key="5">
    <source>
        <dbReference type="EMBL" id="THV34505.1"/>
    </source>
</evidence>
<dbReference type="Proteomes" id="UP000307378">
    <property type="component" value="Unassembled WGS sequence"/>
</dbReference>
<dbReference type="PRINTS" id="PR00032">
    <property type="entry name" value="HTHARAC"/>
</dbReference>